<evidence type="ECO:0000256" key="1">
    <source>
        <dbReference type="ARBA" id="ARBA00010690"/>
    </source>
</evidence>
<feature type="compositionally biased region" description="Basic and acidic residues" evidence="2">
    <location>
        <begin position="14"/>
        <end position="28"/>
    </location>
</feature>
<feature type="transmembrane region" description="Helical" evidence="3">
    <location>
        <begin position="159"/>
        <end position="178"/>
    </location>
</feature>
<keyword evidence="3" id="KW-0472">Membrane</keyword>
<feature type="compositionally biased region" description="Basic and acidic residues" evidence="2">
    <location>
        <begin position="228"/>
        <end position="241"/>
    </location>
</feature>
<reference evidence="4" key="1">
    <citation type="submission" date="2020-12" db="EMBL/GenBank/DDBJ databases">
        <title>Bacterial taxonomy.</title>
        <authorList>
            <person name="Pan X."/>
        </authorList>
    </citation>
    <scope>NUCLEOTIDE SEQUENCE</scope>
    <source>
        <strain evidence="4">KCTC 52957</strain>
    </source>
</reference>
<dbReference type="EMBL" id="JAEKPD010000009">
    <property type="protein sequence ID" value="MBJ3763184.1"/>
    <property type="molecule type" value="Genomic_DNA"/>
</dbReference>
<dbReference type="InterPro" id="IPR029025">
    <property type="entry name" value="T3SS_substrate_exporter_C"/>
</dbReference>
<dbReference type="AlphaFoldDB" id="A0A934IJP0"/>
<feature type="region of interest" description="Disordered" evidence="2">
    <location>
        <begin position="1"/>
        <end position="28"/>
    </location>
</feature>
<name>A0A934IJP0_9RHOB</name>
<gene>
    <name evidence="4" type="ORF">ILP92_10550</name>
</gene>
<proteinExistence type="inferred from homology"/>
<keyword evidence="4" id="KW-0966">Cell projection</keyword>
<evidence type="ECO:0000313" key="5">
    <source>
        <dbReference type="Proteomes" id="UP000642488"/>
    </source>
</evidence>
<dbReference type="Pfam" id="PF01312">
    <property type="entry name" value="Bac_export_2"/>
    <property type="match status" value="1"/>
</dbReference>
<keyword evidence="3" id="KW-1133">Transmembrane helix</keyword>
<evidence type="ECO:0000313" key="4">
    <source>
        <dbReference type="EMBL" id="MBJ3763184.1"/>
    </source>
</evidence>
<evidence type="ECO:0000256" key="3">
    <source>
        <dbReference type="SAM" id="Phobius"/>
    </source>
</evidence>
<feature type="transmembrane region" description="Helical" evidence="3">
    <location>
        <begin position="35"/>
        <end position="53"/>
    </location>
</feature>
<feature type="transmembrane region" description="Helical" evidence="3">
    <location>
        <begin position="95"/>
        <end position="116"/>
    </location>
</feature>
<evidence type="ECO:0000256" key="2">
    <source>
        <dbReference type="SAM" id="MobiDB-lite"/>
    </source>
</evidence>
<dbReference type="PANTHER" id="PTHR30531">
    <property type="entry name" value="FLAGELLAR BIOSYNTHETIC PROTEIN FLHB"/>
    <property type="match status" value="1"/>
</dbReference>
<dbReference type="Gene3D" id="3.40.1690.10">
    <property type="entry name" value="secretion proteins EscU"/>
    <property type="match status" value="1"/>
</dbReference>
<feature type="region of interest" description="Disordered" evidence="2">
    <location>
        <begin position="228"/>
        <end position="250"/>
    </location>
</feature>
<protein>
    <submittedName>
        <fullName evidence="4">Flagellar biosynthesis protein FlhB</fullName>
    </submittedName>
</protein>
<dbReference type="InterPro" id="IPR006135">
    <property type="entry name" value="T3SS_substrate_exporter"/>
</dbReference>
<dbReference type="PRINTS" id="PR00950">
    <property type="entry name" value="TYPE3IMSPROT"/>
</dbReference>
<dbReference type="PANTHER" id="PTHR30531:SF12">
    <property type="entry name" value="FLAGELLAR BIOSYNTHETIC PROTEIN FLHB"/>
    <property type="match status" value="1"/>
</dbReference>
<comment type="similarity">
    <text evidence="1">Belongs to the type III secretion exporter family.</text>
</comment>
<dbReference type="GO" id="GO:0009306">
    <property type="term" value="P:protein secretion"/>
    <property type="evidence" value="ECO:0007669"/>
    <property type="project" value="InterPro"/>
</dbReference>
<keyword evidence="4" id="KW-0969">Cilium</keyword>
<comment type="caution">
    <text evidence="4">The sequence shown here is derived from an EMBL/GenBank/DDBJ whole genome shotgun (WGS) entry which is preliminary data.</text>
</comment>
<dbReference type="Proteomes" id="UP000642488">
    <property type="component" value="Unassembled WGS sequence"/>
</dbReference>
<sequence>MSGGSGGDDDDDKQFDPSPKKLEDARRKGEVARSADLITTGSFFGMVLVAVTVGPDSLQSVFSILSAALVHAAAHGLHSTVGGGAVLGGTVLSEIAIALAPWAIVPLVMALLSVIAQRAFTVTPSKLAPKVSRISILSNAKNKFGRSGLFEFAKSAVKLTIYCVILLWYLTLQMPHILSTIPLEPRPMVAEFLQLTVRFMMLIVLISICIGGVDFMWQRAEHIRKNRMSRKDLTDEQKQSEGDPMMKQQRRQRGYDIAMNTMLADVPEAAVVVVNPTHYAVALKWDRSAPGAPVCVAKGVDQVAARIREVAERSGVPIHPDPPTARALHASVEIGAEVRPEQYAAIAVAIRYAEDMRRKAAQQ</sequence>
<dbReference type="GO" id="GO:0005886">
    <property type="term" value="C:plasma membrane"/>
    <property type="evidence" value="ECO:0007669"/>
    <property type="project" value="TreeGrafter"/>
</dbReference>
<accession>A0A934IJP0</accession>
<dbReference type="RefSeq" id="WP_198916361.1">
    <property type="nucleotide sequence ID" value="NZ_JAEKPD010000009.1"/>
</dbReference>
<keyword evidence="4" id="KW-0282">Flagellum</keyword>
<keyword evidence="5" id="KW-1185">Reference proteome</keyword>
<feature type="transmembrane region" description="Helical" evidence="3">
    <location>
        <begin position="198"/>
        <end position="217"/>
    </location>
</feature>
<keyword evidence="3" id="KW-0812">Transmembrane</keyword>
<dbReference type="SUPFAM" id="SSF160544">
    <property type="entry name" value="EscU C-terminal domain-like"/>
    <property type="match status" value="1"/>
</dbReference>
<organism evidence="4 5">
    <name type="scientific">Palleronia pontilimi</name>
    <dbReference type="NCBI Taxonomy" id="1964209"/>
    <lineage>
        <taxon>Bacteria</taxon>
        <taxon>Pseudomonadati</taxon>
        <taxon>Pseudomonadota</taxon>
        <taxon>Alphaproteobacteria</taxon>
        <taxon>Rhodobacterales</taxon>
        <taxon>Roseobacteraceae</taxon>
        <taxon>Palleronia</taxon>
    </lineage>
</organism>